<gene>
    <name evidence="2" type="ORF">PGB27_26535</name>
</gene>
<keyword evidence="1" id="KW-0812">Transmembrane</keyword>
<dbReference type="EMBL" id="JAQZAO010000017">
    <property type="protein sequence ID" value="MDD7968921.1"/>
    <property type="molecule type" value="Genomic_DNA"/>
</dbReference>
<sequence length="85" mass="8679">MPLRIAATVELVSLVVLIANRVTVHLDGVAALVGPVHGTAYLAAIALTVARAGWRSRAAGLSLVPGVGGWVAAVLLGERPYRLSG</sequence>
<accession>A0ABT5T1D4</accession>
<organism evidence="2 3">
    <name type="scientific">Actinomycetospora lemnae</name>
    <dbReference type="NCBI Taxonomy" id="3019891"/>
    <lineage>
        <taxon>Bacteria</taxon>
        <taxon>Bacillati</taxon>
        <taxon>Actinomycetota</taxon>
        <taxon>Actinomycetes</taxon>
        <taxon>Pseudonocardiales</taxon>
        <taxon>Pseudonocardiaceae</taxon>
        <taxon>Actinomycetospora</taxon>
    </lineage>
</organism>
<protein>
    <submittedName>
        <fullName evidence="2">DUF3817 domain-containing protein</fullName>
    </submittedName>
</protein>
<reference evidence="2 3" key="1">
    <citation type="submission" date="2023-02" db="EMBL/GenBank/DDBJ databases">
        <title>Genome sequencing required for Actinomycetospora new species description.</title>
        <authorList>
            <person name="Saimee Y."/>
            <person name="Duangmal K."/>
        </authorList>
    </citation>
    <scope>NUCLEOTIDE SEQUENCE [LARGE SCALE GENOMIC DNA]</scope>
    <source>
        <strain evidence="2 3">DW7H6</strain>
    </source>
</reference>
<evidence type="ECO:0000313" key="2">
    <source>
        <dbReference type="EMBL" id="MDD7968921.1"/>
    </source>
</evidence>
<keyword evidence="1" id="KW-0472">Membrane</keyword>
<comment type="caution">
    <text evidence="2">The sequence shown here is derived from an EMBL/GenBank/DDBJ whole genome shotgun (WGS) entry which is preliminary data.</text>
</comment>
<proteinExistence type="predicted"/>
<name>A0ABT5T1D4_9PSEU</name>
<evidence type="ECO:0000256" key="1">
    <source>
        <dbReference type="SAM" id="Phobius"/>
    </source>
</evidence>
<dbReference type="Proteomes" id="UP001300763">
    <property type="component" value="Unassembled WGS sequence"/>
</dbReference>
<keyword evidence="3" id="KW-1185">Reference proteome</keyword>
<feature type="transmembrane region" description="Helical" evidence="1">
    <location>
        <begin position="31"/>
        <end position="50"/>
    </location>
</feature>
<evidence type="ECO:0000313" key="3">
    <source>
        <dbReference type="Proteomes" id="UP001300763"/>
    </source>
</evidence>
<keyword evidence="1" id="KW-1133">Transmembrane helix</keyword>
<feature type="transmembrane region" description="Helical" evidence="1">
    <location>
        <begin position="57"/>
        <end position="76"/>
    </location>
</feature>